<evidence type="ECO:0000313" key="9">
    <source>
        <dbReference type="Proteomes" id="UP001597532"/>
    </source>
</evidence>
<comment type="subcellular location">
    <subcellularLocation>
        <location evidence="1">Cell outer membrane</location>
    </subcellularLocation>
</comment>
<keyword evidence="4" id="KW-0472">Membrane</keyword>
<comment type="caution">
    <text evidence="8">The sequence shown here is derived from an EMBL/GenBank/DDBJ whole genome shotgun (WGS) entry which is preliminary data.</text>
</comment>
<proteinExistence type="inferred from homology"/>
<feature type="domain" description="SusD-like N-terminal" evidence="7">
    <location>
        <begin position="19"/>
        <end position="208"/>
    </location>
</feature>
<dbReference type="Proteomes" id="UP001597532">
    <property type="component" value="Unassembled WGS sequence"/>
</dbReference>
<feature type="domain" description="RagB/SusD" evidence="6">
    <location>
        <begin position="317"/>
        <end position="480"/>
    </location>
</feature>
<dbReference type="Pfam" id="PF14322">
    <property type="entry name" value="SusD-like_3"/>
    <property type="match status" value="1"/>
</dbReference>
<keyword evidence="9" id="KW-1185">Reference proteome</keyword>
<keyword evidence="3" id="KW-0732">Signal</keyword>
<dbReference type="InterPro" id="IPR033985">
    <property type="entry name" value="SusD-like_N"/>
</dbReference>
<evidence type="ECO:0000256" key="2">
    <source>
        <dbReference type="ARBA" id="ARBA00006275"/>
    </source>
</evidence>
<accession>A0ABW5VI49</accession>
<name>A0ABW5VI49_9FLAO</name>
<dbReference type="Pfam" id="PF07980">
    <property type="entry name" value="SusD_RagB"/>
    <property type="match status" value="1"/>
</dbReference>
<evidence type="ECO:0000259" key="7">
    <source>
        <dbReference type="Pfam" id="PF14322"/>
    </source>
</evidence>
<comment type="similarity">
    <text evidence="2">Belongs to the SusD family.</text>
</comment>
<evidence type="ECO:0000256" key="1">
    <source>
        <dbReference type="ARBA" id="ARBA00004442"/>
    </source>
</evidence>
<evidence type="ECO:0000313" key="8">
    <source>
        <dbReference type="EMBL" id="MFD2789881.1"/>
    </source>
</evidence>
<dbReference type="Gene3D" id="1.25.40.390">
    <property type="match status" value="1"/>
</dbReference>
<dbReference type="CDD" id="cd08977">
    <property type="entry name" value="SusD"/>
    <property type="match status" value="1"/>
</dbReference>
<sequence length="480" mass="54630">MKKILSYTLIILSIISCSDFLEEVPEDRLTENNFYGNLDDAVAAVNAIYVPVRNNFRTLYMLMLDIQADYANGRGSTQPLGEYQGFDQTNINRAGTMWERFYQSIRNANIAINMIDKIELSDTDKKALISEAKFMRAYCYYHLVRNWGGVPIYLEKEGENTGRATIEEVYQVIIADLKSGETDLPATPTQFGRPSKWSAKSLLAEVYLANKNYGLSKDKAQEVIDSGEFSLIEVTTSADFNDVFGPSANGTSEEIFYIKFSHQDGWGWPLNLLWSETQFSPFGNYVIFSVPGPFFENWDDADLRKEWNVFTEYVNRSTGQLETLPSSTPILCSKFRDPDAPEREAHANDYPILRYADVLLIYAEASVMDDNTVSSLALESLNKIKRRGYGYPTNVASPVDYPSSGWTVDSFRDTVLQERAYELYMEGKRWFDLKRTDKAKELVLQNTGKTVLDVHLLWPIPQQEIDTNPDISQADQNPGY</sequence>
<dbReference type="PROSITE" id="PS51257">
    <property type="entry name" value="PROKAR_LIPOPROTEIN"/>
    <property type="match status" value="1"/>
</dbReference>
<dbReference type="InterPro" id="IPR011990">
    <property type="entry name" value="TPR-like_helical_dom_sf"/>
</dbReference>
<dbReference type="EMBL" id="JBHUOK010000029">
    <property type="protein sequence ID" value="MFD2789881.1"/>
    <property type="molecule type" value="Genomic_DNA"/>
</dbReference>
<organism evidence="8 9">
    <name type="scientific">Arenibacter antarcticus</name>
    <dbReference type="NCBI Taxonomy" id="2040469"/>
    <lineage>
        <taxon>Bacteria</taxon>
        <taxon>Pseudomonadati</taxon>
        <taxon>Bacteroidota</taxon>
        <taxon>Flavobacteriia</taxon>
        <taxon>Flavobacteriales</taxon>
        <taxon>Flavobacteriaceae</taxon>
        <taxon>Arenibacter</taxon>
    </lineage>
</organism>
<evidence type="ECO:0000256" key="4">
    <source>
        <dbReference type="ARBA" id="ARBA00023136"/>
    </source>
</evidence>
<evidence type="ECO:0000256" key="5">
    <source>
        <dbReference type="ARBA" id="ARBA00023237"/>
    </source>
</evidence>
<gene>
    <name evidence="8" type="ORF">ACFS1K_08915</name>
</gene>
<evidence type="ECO:0000256" key="3">
    <source>
        <dbReference type="ARBA" id="ARBA00022729"/>
    </source>
</evidence>
<dbReference type="RefSeq" id="WP_251807696.1">
    <property type="nucleotide sequence ID" value="NZ_CP166679.1"/>
</dbReference>
<dbReference type="SUPFAM" id="SSF48452">
    <property type="entry name" value="TPR-like"/>
    <property type="match status" value="1"/>
</dbReference>
<evidence type="ECO:0000259" key="6">
    <source>
        <dbReference type="Pfam" id="PF07980"/>
    </source>
</evidence>
<reference evidence="9" key="1">
    <citation type="journal article" date="2019" name="Int. J. Syst. Evol. Microbiol.">
        <title>The Global Catalogue of Microorganisms (GCM) 10K type strain sequencing project: providing services to taxonomists for standard genome sequencing and annotation.</title>
        <authorList>
            <consortium name="The Broad Institute Genomics Platform"/>
            <consortium name="The Broad Institute Genome Sequencing Center for Infectious Disease"/>
            <person name="Wu L."/>
            <person name="Ma J."/>
        </authorList>
    </citation>
    <scope>NUCLEOTIDE SEQUENCE [LARGE SCALE GENOMIC DNA]</scope>
    <source>
        <strain evidence="9">KCTC 52924</strain>
    </source>
</reference>
<keyword evidence="5" id="KW-0998">Cell outer membrane</keyword>
<dbReference type="InterPro" id="IPR012944">
    <property type="entry name" value="SusD_RagB_dom"/>
</dbReference>
<protein>
    <submittedName>
        <fullName evidence="8">RagB/SusD family nutrient uptake outer membrane protein</fullName>
    </submittedName>
</protein>